<dbReference type="GeneID" id="40102927"/>
<proteinExistence type="predicted"/>
<evidence type="ECO:0000313" key="1">
    <source>
        <dbReference type="EMBL" id="AGB07165.1"/>
    </source>
</evidence>
<dbReference type="KEGG" id="vg:40102927"/>
<keyword evidence="2" id="KW-1185">Reference proteome</keyword>
<reference evidence="1 2" key="1">
    <citation type="submission" date="2012-11" db="EMBL/GenBank/DDBJ databases">
        <title>Complete genome sequence of a novel phiKZ-like Vibrio phage.</title>
        <authorList>
            <person name="Luo Z."/>
            <person name="Yu Y."/>
        </authorList>
    </citation>
    <scope>NUCLEOTIDE SEQUENCE [LARGE SCALE GENOMIC DNA]</scope>
</reference>
<sequence>MAEELVKGLTGKSNSPFVIKRDDGGDDVTVTPAADGSWSVELSSEVKKTVNFSFVVGTEEKASLSIPFVDVERFEDVNYSVVTTEVGRSAKIHTAPIENWGRNPVPHNSVRFYYADTDELIGKVFTDKYGIASIEVPAESEQKTRSVEARCGSRKKTFNIEWKAAGQSPKVFIEDLRVTDKVEDIKVGRLSCVVVNEHGESLPDMEIGIYDLDRLTDVTDGNYESLGDTHFVAWDDPDWGVVNSPRHLMVYCGDFHQEIEVVDGDYINTVPTKANLVSDFSAAIAYGHPVMAEVGFNDEGDDFEIHGYQYGRFESSDSQDRDTFNMRPKGTSIFPMETYWGRDRTYKVMNKDRTELLEFPVKFAIIRDFFMFCPVTTALKNTTFTVPYYVEGTDGKPMAGVKVSLKEVGVGKDFYVEGGTDDRGFVYLDVPYVEGESQRKFRARCGLKDIDVDLTWDDGTGLHPTTFTNLQHEEIGDALIHDIYVQDKDVKQIGEQFIEIRATLLDQNGNPCEYTEFLVHDDRGNTVGTYECNDEGKIYLKYRGNAGYHNLTFISGNAVLTTSFRLKGVKKMLPFATGDLLVKPGVTADIPFFYLDEWGEPVANKQIHCTFDDPTHNYGSSSTDKYGFGVGHAYDTHLNEPHTTFYLVDKDDTSTMLSYNLVFTDEANPYPASVGLWKWSKGTTPTVGGHYGMYFHHADKTAPYTDEVLYGWVCPSTGEHDLYKRQPDENGLVVFDSYPVGNNDTPYLEVFAGNNGNTMTISYSVTEPLHGRATIDPASIPDEILSSTPFTLRGQLHAPDGGPYDVNQEHTVRIFGVPVNLSGGNGRTSSIYSDREGEFEIEFIVSKPGDHLFLIHTSAEDYLTSLAKEVKQGPVAVGSKFTKPDLEQPIYVGDRVPIEGGWVDADGNYVYIEDTVNYSLDGRRFYSNDGVSIQDYTFDHSGSTINTEGEHTYTVEGHDGHKAEITFTVLPKPAE</sequence>
<dbReference type="Proteomes" id="UP000272155">
    <property type="component" value="Segment"/>
</dbReference>
<dbReference type="EMBL" id="KC131130">
    <property type="protein sequence ID" value="AGB07165.1"/>
    <property type="molecule type" value="Genomic_DNA"/>
</dbReference>
<dbReference type="OrthoDB" id="31688at10239"/>
<evidence type="ECO:0000313" key="2">
    <source>
        <dbReference type="Proteomes" id="UP000272155"/>
    </source>
</evidence>
<dbReference type="RefSeq" id="YP_009626027.1">
    <property type="nucleotide sequence ID" value="NC_042136.1"/>
</dbReference>
<accession>V9LZP2</accession>
<protein>
    <submittedName>
        <fullName evidence="1">Uncharacterized protein</fullName>
    </submittedName>
</protein>
<name>V9LZP2_9CAUD</name>
<organism evidence="1 2">
    <name type="scientific">Vibrio phage VP4B</name>
    <dbReference type="NCBI Taxonomy" id="1262540"/>
    <lineage>
        <taxon>Viruses</taxon>
        <taxon>Duplodnaviria</taxon>
        <taxon>Heunggongvirae</taxon>
        <taxon>Uroviricota</taxon>
        <taxon>Caudoviricetes</taxon>
        <taxon>Chimalliviridae</taxon>
        <taxon>Gorgonvirinae</taxon>
        <taxon>Tidunavirus</taxon>
        <taxon>Tidunavirus VP4B</taxon>
    </lineage>
</organism>